<comment type="caution">
    <text evidence="1">The sequence shown here is derived from an EMBL/GenBank/DDBJ whole genome shotgun (WGS) entry which is preliminary data.</text>
</comment>
<dbReference type="SUPFAM" id="SSF140459">
    <property type="entry name" value="PE/PPE dimer-like"/>
    <property type="match status" value="1"/>
</dbReference>
<evidence type="ECO:0000313" key="1">
    <source>
        <dbReference type="EMBL" id="ORA68558.1"/>
    </source>
</evidence>
<dbReference type="InterPro" id="IPR000084">
    <property type="entry name" value="PE-PGRS_N"/>
</dbReference>
<accession>A0A1X0D888</accession>
<sequence length="180" mass="18147">MSAVIAAPELIAEAATDLAAIGSTVSVAHMVAVGPTAAVLPAAADEVSASIAHVFSLHAQDYQALAGQAVVFHEQFVQHLTASAGSYASAEVANAASFGPLAAIGSAAASTIGAVQGPVLNVFNTVADQSINVLTNLGNTVGNTLVIILLSPIAVLLSPILVYFLVLYLYEVYTGAITPF</sequence>
<dbReference type="EMBL" id="MVHR01000054">
    <property type="protein sequence ID" value="ORA68558.1"/>
    <property type="molecule type" value="Genomic_DNA"/>
</dbReference>
<proteinExistence type="predicted"/>
<dbReference type="Proteomes" id="UP000192566">
    <property type="component" value="Unassembled WGS sequence"/>
</dbReference>
<dbReference type="InterPro" id="IPR038332">
    <property type="entry name" value="PPE_sf"/>
</dbReference>
<reference evidence="1 2" key="1">
    <citation type="submission" date="2017-02" db="EMBL/GenBank/DDBJ databases">
        <title>The new phylogeny of genus Mycobacterium.</title>
        <authorList>
            <person name="Tortoli E."/>
            <person name="Trovato A."/>
            <person name="Cirillo D.M."/>
        </authorList>
    </citation>
    <scope>NUCLEOTIDE SEQUENCE [LARGE SCALE GENOMIC DNA]</scope>
    <source>
        <strain evidence="1 2">DSM 44471</strain>
    </source>
</reference>
<dbReference type="Gene3D" id="1.10.287.850">
    <property type="entry name" value="HP0062-like domain"/>
    <property type="match status" value="1"/>
</dbReference>
<keyword evidence="2" id="KW-1185">Reference proteome</keyword>
<organism evidence="1 2">
    <name type="scientific">Mycobacterium heidelbergense</name>
    <dbReference type="NCBI Taxonomy" id="53376"/>
    <lineage>
        <taxon>Bacteria</taxon>
        <taxon>Bacillati</taxon>
        <taxon>Actinomycetota</taxon>
        <taxon>Actinomycetes</taxon>
        <taxon>Mycobacteriales</taxon>
        <taxon>Mycobacteriaceae</taxon>
        <taxon>Mycobacterium</taxon>
        <taxon>Mycobacterium simiae complex</taxon>
    </lineage>
</organism>
<dbReference type="STRING" id="53376.BST25_21935"/>
<dbReference type="OrthoDB" id="4752470at2"/>
<dbReference type="RefSeq" id="WP_083077293.1">
    <property type="nucleotide sequence ID" value="NZ_AP022615.1"/>
</dbReference>
<protein>
    <submittedName>
        <fullName evidence="1">Uncharacterized protein</fullName>
    </submittedName>
</protein>
<dbReference type="Pfam" id="PF00934">
    <property type="entry name" value="PE"/>
    <property type="match status" value="1"/>
</dbReference>
<name>A0A1X0D888_MYCHE</name>
<gene>
    <name evidence="1" type="ORF">BST25_21935</name>
</gene>
<dbReference type="AlphaFoldDB" id="A0A1X0D888"/>
<evidence type="ECO:0000313" key="2">
    <source>
        <dbReference type="Proteomes" id="UP000192566"/>
    </source>
</evidence>